<dbReference type="PANTHER" id="PTHR34981">
    <property type="entry name" value="CELL DIVISION PROTEIN ZAPA"/>
    <property type="match status" value="1"/>
</dbReference>
<evidence type="ECO:0000256" key="2">
    <source>
        <dbReference type="ARBA" id="ARBA00015195"/>
    </source>
</evidence>
<dbReference type="GO" id="GO:0000917">
    <property type="term" value="P:division septum assembly"/>
    <property type="evidence" value="ECO:0007669"/>
    <property type="project" value="UniProtKB-KW"/>
</dbReference>
<comment type="subcellular location">
    <subcellularLocation>
        <location evidence="1">Cytoplasm</location>
    </subcellularLocation>
</comment>
<dbReference type="InterPro" id="IPR036192">
    <property type="entry name" value="Cell_div_ZapA-like_sf"/>
</dbReference>
<evidence type="ECO:0000256" key="9">
    <source>
        <dbReference type="ARBA" id="ARBA00033158"/>
    </source>
</evidence>
<dbReference type="RefSeq" id="WP_002845400.1">
    <property type="nucleotide sequence ID" value="NZ_FOVA01000019.1"/>
</dbReference>
<dbReference type="PANTHER" id="PTHR34981:SF1">
    <property type="entry name" value="CELL DIVISION PROTEIN ZAPA"/>
    <property type="match status" value="1"/>
</dbReference>
<keyword evidence="5" id="KW-0717">Septation</keyword>
<protein>
    <recommendedName>
        <fullName evidence="2">Cell division protein ZapA</fullName>
    </recommendedName>
    <alternativeName>
        <fullName evidence="9">Z ring-associated protein ZapA</fullName>
    </alternativeName>
</protein>
<comment type="subunit">
    <text evidence="8">Homodimer. Interacts with FtsZ.</text>
</comment>
<evidence type="ECO:0000256" key="6">
    <source>
        <dbReference type="ARBA" id="ARBA00023306"/>
    </source>
</evidence>
<organism evidence="11 12">
    <name type="scientific">Peptostreptococcus anaerobius</name>
    <dbReference type="NCBI Taxonomy" id="1261"/>
    <lineage>
        <taxon>Bacteria</taxon>
        <taxon>Bacillati</taxon>
        <taxon>Bacillota</taxon>
        <taxon>Clostridia</taxon>
        <taxon>Peptostreptococcales</taxon>
        <taxon>Peptostreptococcaceae</taxon>
        <taxon>Peptostreptococcus</taxon>
    </lineage>
</organism>
<evidence type="ECO:0000313" key="11">
    <source>
        <dbReference type="EMBL" id="SUB60765.1"/>
    </source>
</evidence>
<keyword evidence="3" id="KW-0963">Cytoplasm</keyword>
<name>A0A379CGF4_9FIRM</name>
<evidence type="ECO:0000256" key="3">
    <source>
        <dbReference type="ARBA" id="ARBA00022490"/>
    </source>
</evidence>
<keyword evidence="10" id="KW-0175">Coiled coil</keyword>
<evidence type="ECO:0000256" key="5">
    <source>
        <dbReference type="ARBA" id="ARBA00023210"/>
    </source>
</evidence>
<dbReference type="Gene3D" id="6.10.250.790">
    <property type="match status" value="1"/>
</dbReference>
<dbReference type="GO" id="GO:0030428">
    <property type="term" value="C:cell septum"/>
    <property type="evidence" value="ECO:0007669"/>
    <property type="project" value="TreeGrafter"/>
</dbReference>
<dbReference type="SUPFAM" id="SSF102829">
    <property type="entry name" value="Cell division protein ZapA-like"/>
    <property type="match status" value="1"/>
</dbReference>
<evidence type="ECO:0000256" key="4">
    <source>
        <dbReference type="ARBA" id="ARBA00022618"/>
    </source>
</evidence>
<dbReference type="EMBL" id="UGTB01000004">
    <property type="protein sequence ID" value="SUB60765.1"/>
    <property type="molecule type" value="Genomic_DNA"/>
</dbReference>
<dbReference type="InterPro" id="IPR053712">
    <property type="entry name" value="Bac_CellDiv_Activator"/>
</dbReference>
<keyword evidence="6" id="KW-0131">Cell cycle</keyword>
<keyword evidence="4 11" id="KW-0132">Cell division</keyword>
<evidence type="ECO:0000313" key="12">
    <source>
        <dbReference type="Proteomes" id="UP000255101"/>
    </source>
</evidence>
<reference evidence="11 12" key="1">
    <citation type="submission" date="2018-06" db="EMBL/GenBank/DDBJ databases">
        <authorList>
            <consortium name="Pathogen Informatics"/>
            <person name="Doyle S."/>
        </authorList>
    </citation>
    <scope>NUCLEOTIDE SEQUENCE [LARGE SCALE GENOMIC DNA]</scope>
    <source>
        <strain evidence="11 12">NCTC11460</strain>
    </source>
</reference>
<proteinExistence type="predicted"/>
<dbReference type="Proteomes" id="UP000255101">
    <property type="component" value="Unassembled WGS sequence"/>
</dbReference>
<dbReference type="GO" id="GO:0043093">
    <property type="term" value="P:FtsZ-dependent cytokinesis"/>
    <property type="evidence" value="ECO:0007669"/>
    <property type="project" value="TreeGrafter"/>
</dbReference>
<dbReference type="AlphaFoldDB" id="A0A379CGF4"/>
<dbReference type="Pfam" id="PF05164">
    <property type="entry name" value="ZapA"/>
    <property type="match status" value="1"/>
</dbReference>
<accession>A0A379CGF4</accession>
<dbReference type="GO" id="GO:0032153">
    <property type="term" value="C:cell division site"/>
    <property type="evidence" value="ECO:0007669"/>
    <property type="project" value="TreeGrafter"/>
</dbReference>
<evidence type="ECO:0000256" key="1">
    <source>
        <dbReference type="ARBA" id="ARBA00004496"/>
    </source>
</evidence>
<sequence>MNRVSVKIDGVDYNIAGEKPEAEIVKVAKYIDNELKEIFSKAPSLTKINAAILMSVNVADKLFDARSENDQLKDKIEKLESSITNTSEDLEKEFDSVLEKLAQSDEMLAKVKSERDQLKLDLEERDSKIESISLAGASASDPDIEKKIKSMQMQIKEMENKVAVAEAMATEFQNKAYNIQLNYEELKNSIK</sequence>
<dbReference type="InterPro" id="IPR007838">
    <property type="entry name" value="Cell_div_ZapA-like"/>
</dbReference>
<dbReference type="GO" id="GO:0005829">
    <property type="term" value="C:cytosol"/>
    <property type="evidence" value="ECO:0007669"/>
    <property type="project" value="TreeGrafter"/>
</dbReference>
<dbReference type="GO" id="GO:0000921">
    <property type="term" value="P:septin ring assembly"/>
    <property type="evidence" value="ECO:0007669"/>
    <property type="project" value="TreeGrafter"/>
</dbReference>
<evidence type="ECO:0000256" key="8">
    <source>
        <dbReference type="ARBA" id="ARBA00026068"/>
    </source>
</evidence>
<evidence type="ECO:0000256" key="7">
    <source>
        <dbReference type="ARBA" id="ARBA00024910"/>
    </source>
</evidence>
<gene>
    <name evidence="11" type="ORF">NCTC11460_00679</name>
</gene>
<evidence type="ECO:0000256" key="10">
    <source>
        <dbReference type="SAM" id="Coils"/>
    </source>
</evidence>
<feature type="coiled-coil region" evidence="10">
    <location>
        <begin position="62"/>
        <end position="175"/>
    </location>
</feature>
<comment type="function">
    <text evidence="7">Activator of cell division through the inhibition of FtsZ GTPase activity, therefore promoting FtsZ assembly into bundles of protofilaments necessary for the formation of the division Z ring. It is recruited early at mid-cell but it is not essential for cell division.</text>
</comment>